<evidence type="ECO:0000313" key="3">
    <source>
        <dbReference type="WBParaSite" id="Minc3s10852g44414"/>
    </source>
</evidence>
<dbReference type="Pfam" id="PF01026">
    <property type="entry name" value="TatD_DNase"/>
    <property type="match status" value="1"/>
</dbReference>
<dbReference type="WBParaSite" id="Minc3s10852g44414">
    <property type="protein sequence ID" value="Minc3s10852g44414"/>
    <property type="gene ID" value="Minc3s10852g44414"/>
</dbReference>
<keyword evidence="2" id="KW-1185">Reference proteome</keyword>
<dbReference type="InterPro" id="IPR001130">
    <property type="entry name" value="TatD-like"/>
</dbReference>
<dbReference type="Gene3D" id="3.20.20.140">
    <property type="entry name" value="Metal-dependent hydrolases"/>
    <property type="match status" value="1"/>
</dbReference>
<dbReference type="SUPFAM" id="SSF51556">
    <property type="entry name" value="Metallo-dependent hydrolases"/>
    <property type="match status" value="1"/>
</dbReference>
<reference evidence="3" key="1">
    <citation type="submission" date="2022-11" db="UniProtKB">
        <authorList>
            <consortium name="WormBaseParasite"/>
        </authorList>
    </citation>
    <scope>IDENTIFICATION</scope>
</reference>
<evidence type="ECO:0000313" key="2">
    <source>
        <dbReference type="Proteomes" id="UP000887563"/>
    </source>
</evidence>
<evidence type="ECO:0000256" key="1">
    <source>
        <dbReference type="ARBA" id="ARBA00009275"/>
    </source>
</evidence>
<accession>A0A914P2S8</accession>
<dbReference type="InterPro" id="IPR032466">
    <property type="entry name" value="Metal_Hydrolase"/>
</dbReference>
<comment type="similarity">
    <text evidence="1">Belongs to the metallo-dependent hydrolases superfamily. TatD-type hydrolase family.</text>
</comment>
<name>A0A914P2S8_MELIC</name>
<proteinExistence type="inferred from homology"/>
<protein>
    <submittedName>
        <fullName evidence="3">Uncharacterized protein</fullName>
    </submittedName>
</protein>
<sequence>STLVPISLARLEESFNTNLFEADYGFLPLWQPPFRGGGSSNLCELSHSNVYAWKQTHVLGPNREERNEPANARLSVEFIAKIKGIDVAEVIRVTSANAKRLFKIPVIPRIAPPPFFPSL</sequence>
<dbReference type="Proteomes" id="UP000887563">
    <property type="component" value="Unplaced"/>
</dbReference>
<dbReference type="AlphaFoldDB" id="A0A914P2S8"/>
<dbReference type="GO" id="GO:0016788">
    <property type="term" value="F:hydrolase activity, acting on ester bonds"/>
    <property type="evidence" value="ECO:0007669"/>
    <property type="project" value="InterPro"/>
</dbReference>
<organism evidence="2 3">
    <name type="scientific">Meloidogyne incognita</name>
    <name type="common">Southern root-knot nematode worm</name>
    <name type="synonym">Oxyuris incognita</name>
    <dbReference type="NCBI Taxonomy" id="6306"/>
    <lineage>
        <taxon>Eukaryota</taxon>
        <taxon>Metazoa</taxon>
        <taxon>Ecdysozoa</taxon>
        <taxon>Nematoda</taxon>
        <taxon>Chromadorea</taxon>
        <taxon>Rhabditida</taxon>
        <taxon>Tylenchina</taxon>
        <taxon>Tylenchomorpha</taxon>
        <taxon>Tylenchoidea</taxon>
        <taxon>Meloidogynidae</taxon>
        <taxon>Meloidogyninae</taxon>
        <taxon>Meloidogyne</taxon>
        <taxon>Meloidogyne incognita group</taxon>
    </lineage>
</organism>